<evidence type="ECO:0000313" key="5">
    <source>
        <dbReference type="Proteomes" id="UP001163823"/>
    </source>
</evidence>
<feature type="signal peptide" evidence="1">
    <location>
        <begin position="1"/>
        <end position="26"/>
    </location>
</feature>
<feature type="chain" id="PRO_5042255804" evidence="1">
    <location>
        <begin position="27"/>
        <end position="427"/>
    </location>
</feature>
<dbReference type="EMBL" id="JARAOO010000012">
    <property type="protein sequence ID" value="KAJ7948157.1"/>
    <property type="molecule type" value="Genomic_DNA"/>
</dbReference>
<dbReference type="PANTHER" id="PTHR33831">
    <property type="entry name" value="GPI-ANCHORED PROTEIN"/>
    <property type="match status" value="1"/>
</dbReference>
<reference evidence="4" key="1">
    <citation type="journal article" date="2023" name="Science">
        <title>Elucidation of the pathway for biosynthesis of saponin adjuvants from the soapbark tree.</title>
        <authorList>
            <person name="Reed J."/>
            <person name="Orme A."/>
            <person name="El-Demerdash A."/>
            <person name="Owen C."/>
            <person name="Martin L.B.B."/>
            <person name="Misra R.C."/>
            <person name="Kikuchi S."/>
            <person name="Rejzek M."/>
            <person name="Martin A.C."/>
            <person name="Harkess A."/>
            <person name="Leebens-Mack J."/>
            <person name="Louveau T."/>
            <person name="Stephenson M.J."/>
            <person name="Osbourn A."/>
        </authorList>
    </citation>
    <scope>NUCLEOTIDE SEQUENCE</scope>
    <source>
        <strain evidence="4">S10</strain>
    </source>
</reference>
<accession>A0AAD7KY96</accession>
<evidence type="ECO:0000259" key="2">
    <source>
        <dbReference type="Pfam" id="PF19160"/>
    </source>
</evidence>
<name>A0AAD7KY96_QUISA</name>
<dbReference type="Pfam" id="PF26584">
    <property type="entry name" value="At1g61900"/>
    <property type="match status" value="1"/>
</dbReference>
<dbReference type="AlphaFoldDB" id="A0AAD7KY96"/>
<dbReference type="PANTHER" id="PTHR33831:SF8">
    <property type="entry name" value="SPARK DOMAIN-CONTAINING PROTEIN"/>
    <property type="match status" value="1"/>
</dbReference>
<feature type="domain" description="At1g61900-like C-terminal" evidence="3">
    <location>
        <begin position="279"/>
        <end position="324"/>
    </location>
</feature>
<proteinExistence type="predicted"/>
<dbReference type="InterPro" id="IPR040336">
    <property type="entry name" value="At1g61900-like"/>
</dbReference>
<protein>
    <submittedName>
        <fullName evidence="4">GPI-anchored protein</fullName>
    </submittedName>
</protein>
<feature type="domain" description="SPARK" evidence="2">
    <location>
        <begin position="79"/>
        <end position="230"/>
    </location>
</feature>
<organism evidence="4 5">
    <name type="scientific">Quillaja saponaria</name>
    <name type="common">Soap bark tree</name>
    <dbReference type="NCBI Taxonomy" id="32244"/>
    <lineage>
        <taxon>Eukaryota</taxon>
        <taxon>Viridiplantae</taxon>
        <taxon>Streptophyta</taxon>
        <taxon>Embryophyta</taxon>
        <taxon>Tracheophyta</taxon>
        <taxon>Spermatophyta</taxon>
        <taxon>Magnoliopsida</taxon>
        <taxon>eudicotyledons</taxon>
        <taxon>Gunneridae</taxon>
        <taxon>Pentapetalae</taxon>
        <taxon>rosids</taxon>
        <taxon>fabids</taxon>
        <taxon>Fabales</taxon>
        <taxon>Quillajaceae</taxon>
        <taxon>Quillaja</taxon>
    </lineage>
</organism>
<evidence type="ECO:0000313" key="4">
    <source>
        <dbReference type="EMBL" id="KAJ7948157.1"/>
    </source>
</evidence>
<dbReference type="GO" id="GO:0005886">
    <property type="term" value="C:plasma membrane"/>
    <property type="evidence" value="ECO:0007669"/>
    <property type="project" value="TreeGrafter"/>
</dbReference>
<dbReference type="Proteomes" id="UP001163823">
    <property type="component" value="Chromosome 12"/>
</dbReference>
<gene>
    <name evidence="4" type="ORF">O6P43_028678</name>
</gene>
<dbReference type="Pfam" id="PF19160">
    <property type="entry name" value="SPARK"/>
    <property type="match status" value="1"/>
</dbReference>
<dbReference type="KEGG" id="qsa:O6P43_028678"/>
<sequence length="427" mass="45887">MKEGVSCSLMLQLTLLFLLGLHKSRCSTFTGIKDSGFMKIKVDALSPVTSSGVEPRPFLPLLAPSPLPSFTNDSLPKLSGLCSLDLSAAEDIMSTTASNCWATFAPYLANVVCCPQFHATLVILIGQTSKKSGVLALNTSHATHCLSDVEKILVSQGANENLQNVCSIHPENLTKASCPTIVADDFETIVDSSILLTACGKLDPVSECCDQFCQNAILDAARKIALKGMSNLDWDHTSSEQTTRINNCKNIVLRWLAMKLDPSSANTILRGLSNCKLNKAMESYVSDLQEQSLVTNLQALSCAASLGMKLQKANVSNNVYNLCHISLKDFSLQVGSQESGCLLPSLPSDATYDKTSGIGFICDLNDHITAPWPSMLYVPASSCSKSMKLPAMPSATSAQNVAGVFVENLVLRLLFTFLLVDLGILYS</sequence>
<comment type="caution">
    <text evidence="4">The sequence shown here is derived from an EMBL/GenBank/DDBJ whole genome shotgun (WGS) entry which is preliminary data.</text>
</comment>
<evidence type="ECO:0000256" key="1">
    <source>
        <dbReference type="SAM" id="SignalP"/>
    </source>
</evidence>
<evidence type="ECO:0000259" key="3">
    <source>
        <dbReference type="Pfam" id="PF26584"/>
    </source>
</evidence>
<keyword evidence="5" id="KW-1185">Reference proteome</keyword>
<keyword evidence="1" id="KW-0732">Signal</keyword>
<dbReference type="InterPro" id="IPR043891">
    <property type="entry name" value="SPARK"/>
</dbReference>
<dbReference type="InterPro" id="IPR059003">
    <property type="entry name" value="At1g61900_C"/>
</dbReference>